<protein>
    <submittedName>
        <fullName evidence="2">Uncharacterized protein</fullName>
    </submittedName>
</protein>
<proteinExistence type="predicted"/>
<sequence>MSNSEFDKKKISFCTKLFIFKLSSKRAIFPTQQWSFILSHIKLKRIKAQIFVSSNQKNQQKNNLEDTDVNSDD</sequence>
<evidence type="ECO:0000313" key="3">
    <source>
        <dbReference type="Proteomes" id="UP000276133"/>
    </source>
</evidence>
<comment type="caution">
    <text evidence="2">The sequence shown here is derived from an EMBL/GenBank/DDBJ whole genome shotgun (WGS) entry which is preliminary data.</text>
</comment>
<dbReference type="EMBL" id="REGN01000774">
    <property type="protein sequence ID" value="RNA39216.1"/>
    <property type="molecule type" value="Genomic_DNA"/>
</dbReference>
<reference evidence="2 3" key="1">
    <citation type="journal article" date="2018" name="Sci. Rep.">
        <title>Genomic signatures of local adaptation to the degree of environmental predictability in rotifers.</title>
        <authorList>
            <person name="Franch-Gras L."/>
            <person name="Hahn C."/>
            <person name="Garcia-Roger E.M."/>
            <person name="Carmona M.J."/>
            <person name="Serra M."/>
            <person name="Gomez A."/>
        </authorList>
    </citation>
    <scope>NUCLEOTIDE SEQUENCE [LARGE SCALE GENOMIC DNA]</scope>
    <source>
        <strain evidence="2">HYR1</strain>
    </source>
</reference>
<feature type="region of interest" description="Disordered" evidence="1">
    <location>
        <begin position="54"/>
        <end position="73"/>
    </location>
</feature>
<evidence type="ECO:0000256" key="1">
    <source>
        <dbReference type="SAM" id="MobiDB-lite"/>
    </source>
</evidence>
<dbReference type="AlphaFoldDB" id="A0A3M7STZ6"/>
<name>A0A3M7STZ6_BRAPC</name>
<gene>
    <name evidence="2" type="ORF">BpHYR1_009534</name>
</gene>
<keyword evidence="3" id="KW-1185">Reference proteome</keyword>
<organism evidence="2 3">
    <name type="scientific">Brachionus plicatilis</name>
    <name type="common">Marine rotifer</name>
    <name type="synonym">Brachionus muelleri</name>
    <dbReference type="NCBI Taxonomy" id="10195"/>
    <lineage>
        <taxon>Eukaryota</taxon>
        <taxon>Metazoa</taxon>
        <taxon>Spiralia</taxon>
        <taxon>Gnathifera</taxon>
        <taxon>Rotifera</taxon>
        <taxon>Eurotatoria</taxon>
        <taxon>Monogononta</taxon>
        <taxon>Pseudotrocha</taxon>
        <taxon>Ploima</taxon>
        <taxon>Brachionidae</taxon>
        <taxon>Brachionus</taxon>
    </lineage>
</organism>
<dbReference type="Proteomes" id="UP000276133">
    <property type="component" value="Unassembled WGS sequence"/>
</dbReference>
<evidence type="ECO:0000313" key="2">
    <source>
        <dbReference type="EMBL" id="RNA39216.1"/>
    </source>
</evidence>
<accession>A0A3M7STZ6</accession>